<reference evidence="19" key="1">
    <citation type="submission" date="2021-01" db="EMBL/GenBank/DDBJ databases">
        <authorList>
            <person name="Corre E."/>
            <person name="Pelletier E."/>
            <person name="Niang G."/>
            <person name="Scheremetjew M."/>
            <person name="Finn R."/>
            <person name="Kale V."/>
            <person name="Holt S."/>
            <person name="Cochrane G."/>
            <person name="Meng A."/>
            <person name="Brown T."/>
            <person name="Cohen L."/>
        </authorList>
    </citation>
    <scope>NUCLEOTIDE SEQUENCE</scope>
    <source>
        <strain evidence="19">CCMP722</strain>
    </source>
</reference>
<evidence type="ECO:0000256" key="11">
    <source>
        <dbReference type="ARBA" id="ARBA00023136"/>
    </source>
</evidence>
<evidence type="ECO:0000256" key="5">
    <source>
        <dbReference type="ARBA" id="ARBA00022723"/>
    </source>
</evidence>
<dbReference type="InterPro" id="IPR007123">
    <property type="entry name" value="Gelsolin-like_dom"/>
</dbReference>
<dbReference type="Pfam" id="PF08033">
    <property type="entry name" value="Sec23_BS"/>
    <property type="match status" value="1"/>
</dbReference>
<dbReference type="GO" id="GO:0030127">
    <property type="term" value="C:COPII vesicle coat"/>
    <property type="evidence" value="ECO:0007669"/>
    <property type="project" value="InterPro"/>
</dbReference>
<evidence type="ECO:0000259" key="17">
    <source>
        <dbReference type="Pfam" id="PF04815"/>
    </source>
</evidence>
<feature type="domain" description="Sec23/Sec24 trunk" evidence="16">
    <location>
        <begin position="2"/>
        <end position="159"/>
    </location>
</feature>
<evidence type="ECO:0000256" key="4">
    <source>
        <dbReference type="ARBA" id="ARBA00022448"/>
    </source>
</evidence>
<dbReference type="AlphaFoldDB" id="A0A7S0QS54"/>
<organism evidence="19">
    <name type="scientific">Pyramimonas obovata</name>
    <dbReference type="NCBI Taxonomy" id="1411642"/>
    <lineage>
        <taxon>Eukaryota</taxon>
        <taxon>Viridiplantae</taxon>
        <taxon>Chlorophyta</taxon>
        <taxon>Pyramimonadophyceae</taxon>
        <taxon>Pyramimonadales</taxon>
        <taxon>Pyramimonadaceae</taxon>
        <taxon>Pyramimonas</taxon>
        <taxon>Pyramimonas incertae sedis</taxon>
    </lineage>
</organism>
<dbReference type="Gene3D" id="3.40.50.410">
    <property type="entry name" value="von Willebrand factor, type A domain"/>
    <property type="match status" value="1"/>
</dbReference>
<keyword evidence="8 14" id="KW-0931">ER-Golgi transport</keyword>
<evidence type="ECO:0000256" key="9">
    <source>
        <dbReference type="ARBA" id="ARBA00022927"/>
    </source>
</evidence>
<dbReference type="InterPro" id="IPR012990">
    <property type="entry name" value="Beta-sandwich_Sec23_24"/>
</dbReference>
<dbReference type="InterPro" id="IPR029006">
    <property type="entry name" value="ADF-H/Gelsolin-like_dom_sf"/>
</dbReference>
<dbReference type="SUPFAM" id="SSF81995">
    <property type="entry name" value="beta-sandwich domain of Sec23/24"/>
    <property type="match status" value="1"/>
</dbReference>
<dbReference type="GO" id="GO:0070971">
    <property type="term" value="C:endoplasmic reticulum exit site"/>
    <property type="evidence" value="ECO:0007669"/>
    <property type="project" value="TreeGrafter"/>
</dbReference>
<feature type="domain" description="Gelsolin-like" evidence="15">
    <location>
        <begin position="398"/>
        <end position="487"/>
    </location>
</feature>
<sequence>MMPVAECEFALESAIEDLTVNSFTRETGFRAERATGAALSVATGLLESCCASAAARLMLVTGGACTRGPGAVVGTNLEESIRSHQDFEKNNAKYFKKALKFYSAIGQRLTVNCHVLDIYACALDQVGLAEMRPAVESTGGLMVMAETTSSANFRTSLQKLLESDENGHLKMGFSAIMEVYASREIKVCGAIGPVSSLEANSGAVAETEIGVGGTMAWKLCSLDERTSVAVYYEVVNQHSNPVPAGSIFCLQYVTRYQHGSGEQRIRVTTAARRWVQGSSGADLVQGFDQEAAAVLMARHAAFKTDYEDSFDVLRWLDRTLLRITTKFGEYEKDQPGSFRLSESFCMFPQFMFHLRRSQFLQVFNNSPDETAFFRLMLNREGVTGSLVMIQPTLLSYSFNGPEPALLDVSSILPDRILLLDTYFVVVVFHGSTIAQWRKAGYQDQPEHEHFKTLLTLPKAEADGLMANRLPVPRLVECDQNGSQARFLLAKLNPSATHNNQNMGSSEIIFTDDVSLQVFMEHLSRLSVQS</sequence>
<evidence type="ECO:0000256" key="6">
    <source>
        <dbReference type="ARBA" id="ARBA00022824"/>
    </source>
</evidence>
<dbReference type="PANTHER" id="PTHR11141">
    <property type="entry name" value="PROTEIN TRANSPORT PROTEIN SEC23"/>
    <property type="match status" value="1"/>
</dbReference>
<name>A0A7S0QS54_9CHLO</name>
<evidence type="ECO:0000259" key="16">
    <source>
        <dbReference type="Pfam" id="PF04811"/>
    </source>
</evidence>
<keyword evidence="11 14" id="KW-0472">Membrane</keyword>
<accession>A0A7S0QS54</accession>
<feature type="domain" description="Sec23/Sec24 beta-sandwich" evidence="18">
    <location>
        <begin position="172"/>
        <end position="275"/>
    </location>
</feature>
<evidence type="ECO:0000313" key="19">
    <source>
        <dbReference type="EMBL" id="CAD8656656.1"/>
    </source>
</evidence>
<evidence type="ECO:0000256" key="13">
    <source>
        <dbReference type="ARBA" id="ARBA00025471"/>
    </source>
</evidence>
<dbReference type="InterPro" id="IPR036175">
    <property type="entry name" value="Sec23/24_helical_dom_sf"/>
</dbReference>
<dbReference type="Gene3D" id="1.20.120.730">
    <property type="entry name" value="Sec23/Sec24 helical domain"/>
    <property type="match status" value="1"/>
</dbReference>
<dbReference type="Pfam" id="PF00626">
    <property type="entry name" value="Gelsolin"/>
    <property type="match status" value="1"/>
</dbReference>
<dbReference type="EMBL" id="HBFA01008669">
    <property type="protein sequence ID" value="CAD8656656.1"/>
    <property type="molecule type" value="Transcribed_RNA"/>
</dbReference>
<keyword evidence="5 14" id="KW-0479">Metal-binding</keyword>
<evidence type="ECO:0000259" key="18">
    <source>
        <dbReference type="Pfam" id="PF08033"/>
    </source>
</evidence>
<keyword evidence="4 14" id="KW-0813">Transport</keyword>
<evidence type="ECO:0000256" key="10">
    <source>
        <dbReference type="ARBA" id="ARBA00023034"/>
    </source>
</evidence>
<dbReference type="Gene3D" id="3.40.20.10">
    <property type="entry name" value="Severin"/>
    <property type="match status" value="1"/>
</dbReference>
<dbReference type="GO" id="GO:0090110">
    <property type="term" value="P:COPII-coated vesicle cargo loading"/>
    <property type="evidence" value="ECO:0007669"/>
    <property type="project" value="TreeGrafter"/>
</dbReference>
<dbReference type="GO" id="GO:0046872">
    <property type="term" value="F:metal ion binding"/>
    <property type="evidence" value="ECO:0007669"/>
    <property type="project" value="UniProtKB-KW"/>
</dbReference>
<dbReference type="GO" id="GO:0005789">
    <property type="term" value="C:endoplasmic reticulum membrane"/>
    <property type="evidence" value="ECO:0007669"/>
    <property type="project" value="UniProtKB-SubCell"/>
</dbReference>
<evidence type="ECO:0000256" key="1">
    <source>
        <dbReference type="ARBA" id="ARBA00004255"/>
    </source>
</evidence>
<comment type="similarity">
    <text evidence="2 14">Belongs to the SEC23/SEC24 family. SEC23 subfamily.</text>
</comment>
<protein>
    <recommendedName>
        <fullName evidence="3 14">Protein transport protein SEC23</fullName>
    </recommendedName>
</protein>
<keyword evidence="6 14" id="KW-0256">Endoplasmic reticulum</keyword>
<dbReference type="InterPro" id="IPR036465">
    <property type="entry name" value="vWFA_dom_sf"/>
</dbReference>
<dbReference type="Pfam" id="PF04811">
    <property type="entry name" value="Sec23_trunk"/>
    <property type="match status" value="1"/>
</dbReference>
<keyword evidence="14" id="KW-0963">Cytoplasm</keyword>
<proteinExistence type="inferred from homology"/>
<evidence type="ECO:0000256" key="3">
    <source>
        <dbReference type="ARBA" id="ARBA00021212"/>
    </source>
</evidence>
<comment type="function">
    <text evidence="13 14">Component of the coat protein complex II (COPII) which promotes the formation of transport vesicles from the endoplasmic reticulum (ER). The coat has two main functions, the physical deformation of the endoplasmic reticulum membrane into vesicles and the selection of cargo molecules.</text>
</comment>
<comment type="subcellular location">
    <subcellularLocation>
        <location evidence="14">Cytoplasmic vesicle</location>
        <location evidence="14">COPII-coated vesicle membrane</location>
        <topology evidence="14">Peripheral membrane protein</topology>
        <orientation evidence="14">Cytoplasmic side</orientation>
    </subcellularLocation>
    <subcellularLocation>
        <location evidence="14">Endoplasmic reticulum membrane</location>
        <topology evidence="14">Peripheral membrane protein</topology>
        <orientation evidence="14">Cytoplasmic side</orientation>
    </subcellularLocation>
    <subcellularLocation>
        <location evidence="1">Golgi apparatus membrane</location>
        <topology evidence="1">Peripheral membrane protein</topology>
        <orientation evidence="1">Cytoplasmic side</orientation>
    </subcellularLocation>
</comment>
<dbReference type="SUPFAM" id="SSF81811">
    <property type="entry name" value="Helical domain of Sec23/24"/>
    <property type="match status" value="1"/>
</dbReference>
<dbReference type="GO" id="GO:0005096">
    <property type="term" value="F:GTPase activator activity"/>
    <property type="evidence" value="ECO:0007669"/>
    <property type="project" value="TreeGrafter"/>
</dbReference>
<dbReference type="SUPFAM" id="SSF53300">
    <property type="entry name" value="vWA-like"/>
    <property type="match status" value="1"/>
</dbReference>
<dbReference type="SUPFAM" id="SSF82754">
    <property type="entry name" value="C-terminal, gelsolin-like domain of Sec23/24"/>
    <property type="match status" value="1"/>
</dbReference>
<keyword evidence="7 14" id="KW-0862">Zinc</keyword>
<dbReference type="PANTHER" id="PTHR11141:SF22">
    <property type="entry name" value="PROTEIN TRANSPORT PROTEIN SEC23 G"/>
    <property type="match status" value="1"/>
</dbReference>
<evidence type="ECO:0000256" key="14">
    <source>
        <dbReference type="RuleBase" id="RU365030"/>
    </source>
</evidence>
<dbReference type="InterPro" id="IPR036180">
    <property type="entry name" value="Gelsolin-like_dom_sf"/>
</dbReference>
<dbReference type="InterPro" id="IPR037550">
    <property type="entry name" value="Sec23_C"/>
</dbReference>
<dbReference type="InterPro" id="IPR006900">
    <property type="entry name" value="Sec23/24_helical_dom"/>
</dbReference>
<dbReference type="GO" id="GO:0006886">
    <property type="term" value="P:intracellular protein transport"/>
    <property type="evidence" value="ECO:0007669"/>
    <property type="project" value="InterPro"/>
</dbReference>
<dbReference type="InterPro" id="IPR037364">
    <property type="entry name" value="Sec23"/>
</dbReference>
<dbReference type="GO" id="GO:0000139">
    <property type="term" value="C:Golgi membrane"/>
    <property type="evidence" value="ECO:0007669"/>
    <property type="project" value="UniProtKB-SubCell"/>
</dbReference>
<dbReference type="FunFam" id="3.40.20.10:FF:000041">
    <property type="entry name" value="Protein transport protein SEC23"/>
    <property type="match status" value="1"/>
</dbReference>
<dbReference type="InterPro" id="IPR006896">
    <property type="entry name" value="Sec23/24_trunk_dom"/>
</dbReference>
<keyword evidence="10" id="KW-0333">Golgi apparatus</keyword>
<keyword evidence="9 14" id="KW-0653">Protein transport</keyword>
<dbReference type="CDD" id="cd11287">
    <property type="entry name" value="Sec23_C"/>
    <property type="match status" value="1"/>
</dbReference>
<evidence type="ECO:0000256" key="7">
    <source>
        <dbReference type="ARBA" id="ARBA00022833"/>
    </source>
</evidence>
<dbReference type="FunFam" id="1.20.120.730:FF:000005">
    <property type="entry name" value="Protein transport protein SEC23"/>
    <property type="match status" value="1"/>
</dbReference>
<evidence type="ECO:0000259" key="15">
    <source>
        <dbReference type="Pfam" id="PF00626"/>
    </source>
</evidence>
<evidence type="ECO:0000256" key="8">
    <source>
        <dbReference type="ARBA" id="ARBA00022892"/>
    </source>
</evidence>
<feature type="domain" description="Sec23/Sec24 helical" evidence="17">
    <location>
        <begin position="288"/>
        <end position="386"/>
    </location>
</feature>
<gene>
    <name evidence="19" type="ORF">POBO1169_LOCUS4549</name>
</gene>
<evidence type="ECO:0000256" key="12">
    <source>
        <dbReference type="ARBA" id="ARBA00023329"/>
    </source>
</evidence>
<evidence type="ECO:0000256" key="2">
    <source>
        <dbReference type="ARBA" id="ARBA00009210"/>
    </source>
</evidence>
<dbReference type="Pfam" id="PF04815">
    <property type="entry name" value="Sec23_helical"/>
    <property type="match status" value="1"/>
</dbReference>
<keyword evidence="12 14" id="KW-0968">Cytoplasmic vesicle</keyword>